<reference evidence="1 2" key="1">
    <citation type="submission" date="2012-03" db="EMBL/GenBank/DDBJ databases">
        <title>The Genome Sequence of Bartonella washoensis 085-0475.</title>
        <authorList>
            <consortium name="The Broad Institute Genome Sequencing Platform"/>
            <consortium name="The Broad Institute Genome Sequencing Center for Infectious Disease"/>
            <person name="Feldgarden M."/>
            <person name="Kirby J."/>
            <person name="Kosoy M."/>
            <person name="Birtles R."/>
            <person name="Probert W.S."/>
            <person name="Chiaraviglio L."/>
            <person name="Young S.K."/>
            <person name="Zeng Q."/>
            <person name="Gargeya S."/>
            <person name="Fitzgerald M."/>
            <person name="Haas B."/>
            <person name="Abouelleil A."/>
            <person name="Alvarado L."/>
            <person name="Arachchi H.M."/>
            <person name="Berlin A."/>
            <person name="Chapman S.B."/>
            <person name="Gearin G."/>
            <person name="Goldberg J."/>
            <person name="Griggs A."/>
            <person name="Gujja S."/>
            <person name="Hansen M."/>
            <person name="Heiman D."/>
            <person name="Howarth C."/>
            <person name="Larimer J."/>
            <person name="Lui A."/>
            <person name="MacDonald P.J.P."/>
            <person name="McCowen C."/>
            <person name="Montmayeur A."/>
            <person name="Murphy C."/>
            <person name="Neiman D."/>
            <person name="Pearson M."/>
            <person name="Priest M."/>
            <person name="Roberts A."/>
            <person name="Saif S."/>
            <person name="Shea T."/>
            <person name="Sisk P."/>
            <person name="Stolte C."/>
            <person name="Sykes S."/>
            <person name="Wortman J."/>
            <person name="Nusbaum C."/>
            <person name="Birren B."/>
        </authorList>
    </citation>
    <scope>NUCLEOTIDE SEQUENCE [LARGE SCALE GENOMIC DNA]</scope>
    <source>
        <strain evidence="1 2">085-0475</strain>
    </source>
</reference>
<evidence type="ECO:0000313" key="1">
    <source>
        <dbReference type="EMBL" id="EJF83107.1"/>
    </source>
</evidence>
<sequence length="33" mass="3843">MENDIGWYHKIPTGEEYNIAVNEIQIKIQPLGE</sequence>
<organism evidence="1 2">
    <name type="scientific">Cardidatus Bartonella washoeensis 085-0475</name>
    <dbReference type="NCBI Taxonomy" id="1094564"/>
    <lineage>
        <taxon>Bacteria</taxon>
        <taxon>Pseudomonadati</taxon>
        <taxon>Pseudomonadota</taxon>
        <taxon>Alphaproteobacteria</taxon>
        <taxon>Hyphomicrobiales</taxon>
        <taxon>Bartonellaceae</taxon>
        <taxon>Bartonella</taxon>
    </lineage>
</organism>
<name>J1JF40_9HYPH</name>
<comment type="caution">
    <text evidence="1">The sequence shown here is derived from an EMBL/GenBank/DDBJ whole genome shotgun (WGS) entry which is preliminary data.</text>
</comment>
<dbReference type="AlphaFoldDB" id="J1JF40"/>
<accession>J1JF40</accession>
<protein>
    <submittedName>
        <fullName evidence="1">Uncharacterized protein</fullName>
    </submittedName>
</protein>
<dbReference type="EMBL" id="AILX01000030">
    <property type="protein sequence ID" value="EJF83107.1"/>
    <property type="molecule type" value="Genomic_DNA"/>
</dbReference>
<gene>
    <name evidence="1" type="ORF">MCW_01401</name>
</gene>
<dbReference type="STRING" id="1094564.MCW_01401"/>
<dbReference type="PATRIC" id="fig|1094564.3.peg.1650"/>
<evidence type="ECO:0000313" key="2">
    <source>
        <dbReference type="Proteomes" id="UP000002646"/>
    </source>
</evidence>
<dbReference type="HOGENOM" id="CLU_3380710_0_0_5"/>
<proteinExistence type="predicted"/>
<dbReference type="Proteomes" id="UP000002646">
    <property type="component" value="Unassembled WGS sequence"/>
</dbReference>